<dbReference type="Proteomes" id="UP000026714">
    <property type="component" value="Unassembled WGS sequence"/>
</dbReference>
<name>A0A059KQQ4_9BURK</name>
<reference evidence="1 2" key="1">
    <citation type="journal article" date="2014" name="FEMS Microbiol. Ecol.">
        <title>Sphaerotilus natans encrusted with nanoball-shaped Fe(III) oxide minerals formed by nitrate-reducing mixotrophic Fe(II) oxidation.</title>
        <authorList>
            <person name="Park S."/>
            <person name="Kim D.H."/>
            <person name="Lee J.H."/>
            <person name="Hur H.G."/>
        </authorList>
    </citation>
    <scope>NUCLEOTIDE SEQUENCE [LARGE SCALE GENOMIC DNA]</scope>
    <source>
        <strain evidence="1 2">DSM 6575</strain>
    </source>
</reference>
<organism evidence="1 2">
    <name type="scientific">Sphaerotilus natans subsp. natans DSM 6575</name>
    <dbReference type="NCBI Taxonomy" id="1286631"/>
    <lineage>
        <taxon>Bacteria</taxon>
        <taxon>Pseudomonadati</taxon>
        <taxon>Pseudomonadota</taxon>
        <taxon>Betaproteobacteria</taxon>
        <taxon>Burkholderiales</taxon>
        <taxon>Sphaerotilaceae</taxon>
        <taxon>Sphaerotilus</taxon>
    </lineage>
</organism>
<dbReference type="NCBIfam" id="TIGR02532">
    <property type="entry name" value="IV_pilin_GFxxxE"/>
    <property type="match status" value="1"/>
</dbReference>
<dbReference type="Pfam" id="PF07963">
    <property type="entry name" value="N_methyl"/>
    <property type="match status" value="1"/>
</dbReference>
<dbReference type="InterPro" id="IPR012902">
    <property type="entry name" value="N_methyl_site"/>
</dbReference>
<dbReference type="RefSeq" id="WP_051631530.1">
    <property type="nucleotide sequence ID" value="NZ_AZRA01000017.1"/>
</dbReference>
<dbReference type="AlphaFoldDB" id="A0A059KQQ4"/>
<dbReference type="EMBL" id="AZRA01000017">
    <property type="protein sequence ID" value="KDB53700.1"/>
    <property type="molecule type" value="Genomic_DNA"/>
</dbReference>
<evidence type="ECO:0008006" key="3">
    <source>
        <dbReference type="Google" id="ProtNLM"/>
    </source>
</evidence>
<dbReference type="eggNOG" id="COG4970">
    <property type="taxonomic scope" value="Bacteria"/>
</dbReference>
<protein>
    <recommendedName>
        <fullName evidence="3">Prepilin-type N-terminal cleavage/methylation domain-containing protein</fullName>
    </recommendedName>
</protein>
<dbReference type="PROSITE" id="PS00409">
    <property type="entry name" value="PROKAR_NTER_METHYL"/>
    <property type="match status" value="1"/>
</dbReference>
<evidence type="ECO:0000313" key="1">
    <source>
        <dbReference type="EMBL" id="KDB53700.1"/>
    </source>
</evidence>
<dbReference type="InterPro" id="IPR045584">
    <property type="entry name" value="Pilin-like"/>
</dbReference>
<proteinExistence type="predicted"/>
<accession>A0A059KQQ4</accession>
<gene>
    <name evidence="1" type="ORF">X805_06780</name>
</gene>
<dbReference type="SUPFAM" id="SSF54523">
    <property type="entry name" value="Pili subunits"/>
    <property type="match status" value="1"/>
</dbReference>
<sequence length="207" mass="21217">MLKPEPSAHRRGPARPGGFTLVELLVTLGVLALLLLAATPPLATWAANARVRGVAERIGNDLRLTQAEALRRNRLTVFALTAGVPDLGAAPGADGSAWFAQALPRLAGEATGDSTLFILGSSQARQEQVTLSGPALVCFNMIGRPVSSSSTGLGANCSAPTALDSPIVYRASAAGADRPLEVHVFAGGRVRVCDPARSLAAGQTDGC</sequence>
<keyword evidence="2" id="KW-1185">Reference proteome</keyword>
<dbReference type="Gene3D" id="3.30.700.10">
    <property type="entry name" value="Glycoprotein, Type 4 Pilin"/>
    <property type="match status" value="1"/>
</dbReference>
<comment type="caution">
    <text evidence="1">The sequence shown here is derived from an EMBL/GenBank/DDBJ whole genome shotgun (WGS) entry which is preliminary data.</text>
</comment>
<dbReference type="STRING" id="34103.SAMN05421778_10368"/>
<evidence type="ECO:0000313" key="2">
    <source>
        <dbReference type="Proteomes" id="UP000026714"/>
    </source>
</evidence>